<dbReference type="CDD" id="cd12087">
    <property type="entry name" value="TM_EGFR-like"/>
    <property type="match status" value="1"/>
</dbReference>
<gene>
    <name evidence="3" type="ORF">BN869_000006999_1</name>
</gene>
<evidence type="ECO:0000313" key="3">
    <source>
        <dbReference type="EMBL" id="CEO50941.1"/>
    </source>
</evidence>
<keyword evidence="2" id="KW-0812">Transmembrane</keyword>
<feature type="region of interest" description="Disordered" evidence="1">
    <location>
        <begin position="375"/>
        <end position="420"/>
    </location>
</feature>
<feature type="region of interest" description="Disordered" evidence="1">
    <location>
        <begin position="543"/>
        <end position="588"/>
    </location>
</feature>
<keyword evidence="2" id="KW-0472">Membrane</keyword>
<dbReference type="AlphaFoldDB" id="A0A0B7K8A2"/>
<feature type="transmembrane region" description="Helical" evidence="2">
    <location>
        <begin position="427"/>
        <end position="450"/>
    </location>
</feature>
<evidence type="ECO:0000256" key="2">
    <source>
        <dbReference type="SAM" id="Phobius"/>
    </source>
</evidence>
<accession>A0A0B7K8A2</accession>
<evidence type="ECO:0000256" key="1">
    <source>
        <dbReference type="SAM" id="MobiDB-lite"/>
    </source>
</evidence>
<feature type="region of interest" description="Disordered" evidence="1">
    <location>
        <begin position="457"/>
        <end position="518"/>
    </location>
</feature>
<sequence>MCARFSRPARFLTRFPARFAPLSSSFWNWPCSSVRRTDVWSAMLPSHVSLSRLSVLLCVPFLPLGLAADVVDVTDIGIFSQLAPCAASALSWAVNRESSASSCSGATQLQSCVCSNSAISNKVLATMATDLTSSCGGPATDDINSAKQVYTKFCNPDSTITFPSPTTNIVNAYITELSEMQYMAPCAQSGLSAAVMGQMSKCPKDADRYAPCVCSKPHVTSSVSNALVSSIKYYCSNTEDLSFAQTFYHEYCAMNNGTTSFAVPSGPPGDMTYYISALPQFQSLRGCAQTAVGSAFEYQTMSLCAPGPQALASCICIKSGMKSLVSSSLTSSVKYYCSSTATADVTSALSVLEYYCSAAESKVVATVAQSVAESYPTVESRTGPTSSNPTQTSSSTGSVGGGDNSGNKSSDNNSSSTQGGSKVSQTAIIAAGVLGAVVAIGAIGALGWFIRRKKLKKEAEKDNIPGSSPPDRPIYEYHGTPELGGDNTHGPMGVTKPGAVVTTRPELGGGQQQQHYSELAPQHQYKSELGDNVSVYSYGAPQELASPVNGYQPPPFSNGRPVQELPGMGWQSGPVETYEMDAQPARRQ</sequence>
<protein>
    <recommendedName>
        <fullName evidence="4">Extracellular membrane protein CFEM domain-containing protein</fullName>
    </recommendedName>
</protein>
<dbReference type="EMBL" id="CDPU01000020">
    <property type="protein sequence ID" value="CEO50941.1"/>
    <property type="molecule type" value="Genomic_DNA"/>
</dbReference>
<keyword evidence="2" id="KW-1133">Transmembrane helix</keyword>
<feature type="compositionally biased region" description="Low complexity" evidence="1">
    <location>
        <begin position="405"/>
        <end position="420"/>
    </location>
</feature>
<evidence type="ECO:0008006" key="4">
    <source>
        <dbReference type="Google" id="ProtNLM"/>
    </source>
</evidence>
<proteinExistence type="predicted"/>
<feature type="compositionally biased region" description="Low complexity" evidence="1">
    <location>
        <begin position="382"/>
        <end position="397"/>
    </location>
</feature>
<reference evidence="3" key="1">
    <citation type="submission" date="2015-01" db="EMBL/GenBank/DDBJ databases">
        <authorList>
            <person name="Durling Mikael"/>
        </authorList>
    </citation>
    <scope>NUCLEOTIDE SEQUENCE</scope>
</reference>
<name>A0A0B7K8A2_BIOOC</name>
<organism evidence="3">
    <name type="scientific">Bionectria ochroleuca</name>
    <name type="common">Gliocladium roseum</name>
    <dbReference type="NCBI Taxonomy" id="29856"/>
    <lineage>
        <taxon>Eukaryota</taxon>
        <taxon>Fungi</taxon>
        <taxon>Dikarya</taxon>
        <taxon>Ascomycota</taxon>
        <taxon>Pezizomycotina</taxon>
        <taxon>Sordariomycetes</taxon>
        <taxon>Hypocreomycetidae</taxon>
        <taxon>Hypocreales</taxon>
        <taxon>Bionectriaceae</taxon>
        <taxon>Clonostachys</taxon>
    </lineage>
</organism>